<organism evidence="4 5">
    <name type="scientific">Puniceicoccus vermicola</name>
    <dbReference type="NCBI Taxonomy" id="388746"/>
    <lineage>
        <taxon>Bacteria</taxon>
        <taxon>Pseudomonadati</taxon>
        <taxon>Verrucomicrobiota</taxon>
        <taxon>Opitutia</taxon>
        <taxon>Puniceicoccales</taxon>
        <taxon>Puniceicoccaceae</taxon>
        <taxon>Puniceicoccus</taxon>
    </lineage>
</organism>
<dbReference type="PANTHER" id="PTHR22901">
    <property type="entry name" value="SIALATE O-ACETYLESTERASE"/>
    <property type="match status" value="1"/>
</dbReference>
<reference evidence="4 5" key="1">
    <citation type="submission" date="2020-07" db="EMBL/GenBank/DDBJ databases">
        <authorList>
            <person name="Feng X."/>
        </authorList>
    </citation>
    <scope>NUCLEOTIDE SEQUENCE [LARGE SCALE GENOMIC DNA]</scope>
    <source>
        <strain evidence="4 5">JCM14086</strain>
    </source>
</reference>
<evidence type="ECO:0000313" key="4">
    <source>
        <dbReference type="EMBL" id="MBC2602156.1"/>
    </source>
</evidence>
<evidence type="ECO:0000313" key="5">
    <source>
        <dbReference type="Proteomes" id="UP000525652"/>
    </source>
</evidence>
<evidence type="ECO:0000256" key="2">
    <source>
        <dbReference type="SAM" id="SignalP"/>
    </source>
</evidence>
<protein>
    <submittedName>
        <fullName evidence="4">Sialate O-acetylesterase</fullName>
    </submittedName>
</protein>
<dbReference type="InterPro" id="IPR005181">
    <property type="entry name" value="SASA"/>
</dbReference>
<dbReference type="Pfam" id="PF03629">
    <property type="entry name" value="SASA"/>
    <property type="match status" value="1"/>
</dbReference>
<dbReference type="Gene3D" id="3.40.50.1110">
    <property type="entry name" value="SGNH hydrolase"/>
    <property type="match status" value="1"/>
</dbReference>
<dbReference type="InterPro" id="IPR039329">
    <property type="entry name" value="SIAE"/>
</dbReference>
<comment type="caution">
    <text evidence="4">The sequence shown here is derived from an EMBL/GenBank/DDBJ whole genome shotgun (WGS) entry which is preliminary data.</text>
</comment>
<keyword evidence="1" id="KW-0378">Hydrolase</keyword>
<dbReference type="Gene3D" id="2.60.40.10">
    <property type="entry name" value="Immunoglobulins"/>
    <property type="match status" value="1"/>
</dbReference>
<dbReference type="EMBL" id="JACHVA010000082">
    <property type="protein sequence ID" value="MBC2602156.1"/>
    <property type="molecule type" value="Genomic_DNA"/>
</dbReference>
<accession>A0A7X1AY51</accession>
<evidence type="ECO:0000256" key="1">
    <source>
        <dbReference type="ARBA" id="ARBA00022801"/>
    </source>
</evidence>
<dbReference type="GO" id="GO:0005975">
    <property type="term" value="P:carbohydrate metabolic process"/>
    <property type="evidence" value="ECO:0007669"/>
    <property type="project" value="TreeGrafter"/>
</dbReference>
<keyword evidence="2" id="KW-0732">Signal</keyword>
<feature type="chain" id="PRO_5031133538" evidence="2">
    <location>
        <begin position="24"/>
        <end position="501"/>
    </location>
</feature>
<sequence length="501" mass="55435">MAKPLVKSAVFLSIFGLGLISQADVSLPGLFGDHMVFQREQSNPVWGWADAGEEVTVSINGQSQSTTADEDGNWQVELDPLPVGGPYTLQVEGNNSLTVEDVLSGEVWICSGQSNMEWPISRVNNADVEIVSANYPEIRLMTVPRIGTQEPQLTFNGKWVLCSPETVGNFSAVGYLFGRRIHNTLGVPVGLIDNSWGGSAAEAWVPREKLEASETFSKYLADWEKKTSEYTDEIHAEKVAEYNEWKAAGKPDPKMRWPRDPRTGQHRPANLYNGVLYPLIGYGIRGVIWYQGETNGGRAEAYRELFPLMISTWREDWGQGDFPFYWVQLADFQAEKEEPGDSSWANLREAQTMTLSLPNTGEAVIIDAGEGRDIHPRDKQTVASRLVRHALANDYGFDMVPASPIFESMDVEGNVATITFSSIDEGLYSFDTKDVVGFAVAGEDGNFVWADAKIVGKDKVEVSAEGVETPVAVRYAWAMNPIANLYDRNGLPVTPFRTDSE</sequence>
<dbReference type="Proteomes" id="UP000525652">
    <property type="component" value="Unassembled WGS sequence"/>
</dbReference>
<feature type="signal peptide" evidence="2">
    <location>
        <begin position="1"/>
        <end position="23"/>
    </location>
</feature>
<name>A0A7X1AY51_9BACT</name>
<evidence type="ECO:0000259" key="3">
    <source>
        <dbReference type="Pfam" id="PF03629"/>
    </source>
</evidence>
<dbReference type="GO" id="GO:0001681">
    <property type="term" value="F:sialate O-acetylesterase activity"/>
    <property type="evidence" value="ECO:0007669"/>
    <property type="project" value="InterPro"/>
</dbReference>
<dbReference type="AlphaFoldDB" id="A0A7X1AY51"/>
<dbReference type="InterPro" id="IPR013783">
    <property type="entry name" value="Ig-like_fold"/>
</dbReference>
<keyword evidence="5" id="KW-1185">Reference proteome</keyword>
<dbReference type="SUPFAM" id="SSF52266">
    <property type="entry name" value="SGNH hydrolase"/>
    <property type="match status" value="1"/>
</dbReference>
<proteinExistence type="predicted"/>
<dbReference type="InterPro" id="IPR036514">
    <property type="entry name" value="SGNH_hydro_sf"/>
</dbReference>
<gene>
    <name evidence="4" type="ORF">H5P30_10240</name>
</gene>
<feature type="domain" description="Sialate O-acetylesterase" evidence="3">
    <location>
        <begin position="284"/>
        <end position="360"/>
    </location>
</feature>
<dbReference type="PANTHER" id="PTHR22901:SF0">
    <property type="entry name" value="SIALATE O-ACETYLESTERASE"/>
    <property type="match status" value="1"/>
</dbReference>
<dbReference type="RefSeq" id="WP_185692854.1">
    <property type="nucleotide sequence ID" value="NZ_JACHVA010000082.1"/>
</dbReference>